<dbReference type="GO" id="GO:1990961">
    <property type="term" value="P:xenobiotic detoxification by transmembrane export across the plasma membrane"/>
    <property type="evidence" value="ECO:0007669"/>
    <property type="project" value="InterPro"/>
</dbReference>
<evidence type="ECO:0000313" key="8">
    <source>
        <dbReference type="EMBL" id="GMG22351.1"/>
    </source>
</evidence>
<feature type="transmembrane region" description="Helical" evidence="7">
    <location>
        <begin position="120"/>
        <end position="140"/>
    </location>
</feature>
<evidence type="ECO:0000256" key="3">
    <source>
        <dbReference type="ARBA" id="ARBA00022692"/>
    </source>
</evidence>
<dbReference type="CDD" id="cd13132">
    <property type="entry name" value="MATE_eukaryotic"/>
    <property type="match status" value="1"/>
</dbReference>
<feature type="transmembrane region" description="Helical" evidence="7">
    <location>
        <begin position="505"/>
        <end position="525"/>
    </location>
</feature>
<feature type="transmembrane region" description="Helical" evidence="7">
    <location>
        <begin position="264"/>
        <end position="283"/>
    </location>
</feature>
<dbReference type="NCBIfam" id="TIGR00797">
    <property type="entry name" value="matE"/>
    <property type="match status" value="1"/>
</dbReference>
<feature type="compositionally biased region" description="Polar residues" evidence="6">
    <location>
        <begin position="1"/>
        <end position="18"/>
    </location>
</feature>
<keyword evidence="3 7" id="KW-0812">Transmembrane</keyword>
<dbReference type="InterPro" id="IPR045069">
    <property type="entry name" value="MATE_euk"/>
</dbReference>
<proteinExistence type="inferred from homology"/>
<dbReference type="OrthoDB" id="2126698at2759"/>
<name>A0A9W7DEX9_AMBMO</name>
<dbReference type="GO" id="GO:0015297">
    <property type="term" value="F:antiporter activity"/>
    <property type="evidence" value="ECO:0007669"/>
    <property type="project" value="InterPro"/>
</dbReference>
<sequence>MNNDNSLTETSGLITNTPRLGPQQQQNQQAHHVPSFNYASTRYRSNSSVSETLSLTSDSFQKYNSTLQENFIQSRRRTSMLSSKLSALHLAPTKTAEDDTILEAETTLLIEFQMLTKTSIPLILTFLLQYSLTVASVFSVGNLGSQELAAVSLANLLVNITSYGIIQGIASSLSTLCPQAYGRHDYQAVGLQALRCTILLFVTFIPIFIFLYYGSYPFLKSLVPDPELCFLASKYLQRLVFGVPAFIIFEVLKQYLQAQGIFHASTYVLTLCAPLNIYLNYFFVWDSTYGWGFMGAPTAVLVVNWLMALLLLLYTIFISGYQCFPAVSTSGPGGLRSGIAELIALVFKDWSRILKLAGPGVLMIEAEWLAYEIITFAASRFGTEALAAQSVVSTTCIMMFQIPYAISVASSTRIAWFIGSASKKASITSTNSAILLAFIVGSINCIFMFCFKRNITQLFSSDLKVIELASHVLILSAGNQVLDVVACVCGGILRGQGRQHIGGWLNLLTYYVLALPAAFFCGFNLNLGLFGLWIGMVVAITTIALGELWFVLRCDWDFVIQCSIQDGLDQQLQQQQELQASVYSFGAGGDGEVSDFGFDDDALDVDGGALVPVVSTLSSVNEHSFMMPAVVGAGGVGGVGLGGFGGRDVGVREAADYS</sequence>
<feature type="transmembrane region" description="Helical" evidence="7">
    <location>
        <begin position="193"/>
        <end position="215"/>
    </location>
</feature>
<dbReference type="InterPro" id="IPR002528">
    <property type="entry name" value="MATE_fam"/>
</dbReference>
<feature type="transmembrane region" description="Helical" evidence="7">
    <location>
        <begin position="531"/>
        <end position="552"/>
    </location>
</feature>
<reference evidence="8" key="1">
    <citation type="submission" date="2023-04" db="EMBL/GenBank/DDBJ databases">
        <title>Ambrosiozyma monospora NBRC 1965.</title>
        <authorList>
            <person name="Ichikawa N."/>
            <person name="Sato H."/>
            <person name="Tonouchi N."/>
        </authorList>
    </citation>
    <scope>NUCLEOTIDE SEQUENCE</scope>
    <source>
        <strain evidence="8">NBRC 1965</strain>
    </source>
</reference>
<comment type="caution">
    <text evidence="8">The sequence shown here is derived from an EMBL/GenBank/DDBJ whole genome shotgun (WGS) entry which is preliminary data.</text>
</comment>
<keyword evidence="5 7" id="KW-0472">Membrane</keyword>
<dbReference type="Proteomes" id="UP001165063">
    <property type="component" value="Unassembled WGS sequence"/>
</dbReference>
<dbReference type="Pfam" id="PF01554">
    <property type="entry name" value="MatE"/>
    <property type="match status" value="2"/>
</dbReference>
<dbReference type="EMBL" id="BSXU01000976">
    <property type="protein sequence ID" value="GMG22351.1"/>
    <property type="molecule type" value="Genomic_DNA"/>
</dbReference>
<dbReference type="GO" id="GO:0042910">
    <property type="term" value="F:xenobiotic transmembrane transporter activity"/>
    <property type="evidence" value="ECO:0007669"/>
    <property type="project" value="InterPro"/>
</dbReference>
<protein>
    <submittedName>
        <fullName evidence="8">Unnamed protein product</fullName>
    </submittedName>
</protein>
<feature type="transmembrane region" description="Helical" evidence="7">
    <location>
        <begin position="289"/>
        <end position="314"/>
    </location>
</feature>
<evidence type="ECO:0000256" key="5">
    <source>
        <dbReference type="ARBA" id="ARBA00023136"/>
    </source>
</evidence>
<feature type="region of interest" description="Disordered" evidence="6">
    <location>
        <begin position="1"/>
        <end position="31"/>
    </location>
</feature>
<feature type="transmembrane region" description="Helical" evidence="7">
    <location>
        <begin position="160"/>
        <end position="181"/>
    </location>
</feature>
<comment type="similarity">
    <text evidence="2">Belongs to the multi antimicrobial extrusion (MATE) (TC 2.A.66.1) family.</text>
</comment>
<organism evidence="8 9">
    <name type="scientific">Ambrosiozyma monospora</name>
    <name type="common">Yeast</name>
    <name type="synonym">Endomycopsis monosporus</name>
    <dbReference type="NCBI Taxonomy" id="43982"/>
    <lineage>
        <taxon>Eukaryota</taxon>
        <taxon>Fungi</taxon>
        <taxon>Dikarya</taxon>
        <taxon>Ascomycota</taxon>
        <taxon>Saccharomycotina</taxon>
        <taxon>Pichiomycetes</taxon>
        <taxon>Pichiales</taxon>
        <taxon>Pichiaceae</taxon>
        <taxon>Ambrosiozyma</taxon>
    </lineage>
</organism>
<comment type="subcellular location">
    <subcellularLocation>
        <location evidence="1">Membrane</location>
        <topology evidence="1">Multi-pass membrane protein</topology>
    </subcellularLocation>
</comment>
<evidence type="ECO:0000256" key="7">
    <source>
        <dbReference type="SAM" id="Phobius"/>
    </source>
</evidence>
<dbReference type="GO" id="GO:0016020">
    <property type="term" value="C:membrane"/>
    <property type="evidence" value="ECO:0007669"/>
    <property type="project" value="UniProtKB-SubCell"/>
</dbReference>
<evidence type="ECO:0000256" key="1">
    <source>
        <dbReference type="ARBA" id="ARBA00004141"/>
    </source>
</evidence>
<feature type="transmembrane region" description="Helical" evidence="7">
    <location>
        <begin position="235"/>
        <end position="252"/>
    </location>
</feature>
<keyword evidence="4 7" id="KW-1133">Transmembrane helix</keyword>
<dbReference type="PANTHER" id="PTHR11206">
    <property type="entry name" value="MULTIDRUG RESISTANCE PROTEIN"/>
    <property type="match status" value="1"/>
</dbReference>
<evidence type="ECO:0000313" key="9">
    <source>
        <dbReference type="Proteomes" id="UP001165063"/>
    </source>
</evidence>
<feature type="transmembrane region" description="Helical" evidence="7">
    <location>
        <begin position="433"/>
        <end position="451"/>
    </location>
</feature>
<keyword evidence="9" id="KW-1185">Reference proteome</keyword>
<dbReference type="AlphaFoldDB" id="A0A9W7DEX9"/>
<evidence type="ECO:0000256" key="2">
    <source>
        <dbReference type="ARBA" id="ARBA00010199"/>
    </source>
</evidence>
<accession>A0A9W7DEX9</accession>
<evidence type="ECO:0000256" key="4">
    <source>
        <dbReference type="ARBA" id="ARBA00022989"/>
    </source>
</evidence>
<gene>
    <name evidence="8" type="ORF">Amon01_000261500</name>
</gene>
<evidence type="ECO:0000256" key="6">
    <source>
        <dbReference type="SAM" id="MobiDB-lite"/>
    </source>
</evidence>